<dbReference type="AlphaFoldDB" id="A0AAV6LLW4"/>
<evidence type="ECO:0000256" key="1">
    <source>
        <dbReference type="SAM" id="MobiDB-lite"/>
    </source>
</evidence>
<feature type="region of interest" description="Disordered" evidence="1">
    <location>
        <begin position="100"/>
        <end position="132"/>
    </location>
</feature>
<sequence length="156" mass="17249">MLQALDEIDIAISRCEGKISSSIEQVVDMEYREDAWDVEKSITNFEDSRVEELLLSKESVNSSPRLLSSTSEIMSSLQFEALPHDSIVLMRRLATSIGEKAGRGRVRGRSSGGRRRARRSRRDTGSGMTNHGCEVEAAGHVLVNEVVKGRDVSNVT</sequence>
<evidence type="ECO:0000313" key="2">
    <source>
        <dbReference type="EMBL" id="KAG5565684.1"/>
    </source>
</evidence>
<protein>
    <submittedName>
        <fullName evidence="2">Uncharacterized protein</fullName>
    </submittedName>
</protein>
<comment type="caution">
    <text evidence="2">The sequence shown here is derived from an EMBL/GenBank/DDBJ whole genome shotgun (WGS) entry which is preliminary data.</text>
</comment>
<organism evidence="2 3">
    <name type="scientific">Rhododendron griersonianum</name>
    <dbReference type="NCBI Taxonomy" id="479676"/>
    <lineage>
        <taxon>Eukaryota</taxon>
        <taxon>Viridiplantae</taxon>
        <taxon>Streptophyta</taxon>
        <taxon>Embryophyta</taxon>
        <taxon>Tracheophyta</taxon>
        <taxon>Spermatophyta</taxon>
        <taxon>Magnoliopsida</taxon>
        <taxon>eudicotyledons</taxon>
        <taxon>Gunneridae</taxon>
        <taxon>Pentapetalae</taxon>
        <taxon>asterids</taxon>
        <taxon>Ericales</taxon>
        <taxon>Ericaceae</taxon>
        <taxon>Ericoideae</taxon>
        <taxon>Rhodoreae</taxon>
        <taxon>Rhododendron</taxon>
    </lineage>
</organism>
<reference evidence="2" key="1">
    <citation type="submission" date="2020-08" db="EMBL/GenBank/DDBJ databases">
        <title>Plant Genome Project.</title>
        <authorList>
            <person name="Zhang R.-G."/>
        </authorList>
    </citation>
    <scope>NUCLEOTIDE SEQUENCE</scope>
    <source>
        <strain evidence="2">WSP0</strain>
        <tissue evidence="2">Leaf</tissue>
    </source>
</reference>
<accession>A0AAV6LLW4</accession>
<gene>
    <name evidence="2" type="ORF">RHGRI_001559</name>
</gene>
<feature type="compositionally biased region" description="Basic residues" evidence="1">
    <location>
        <begin position="103"/>
        <end position="121"/>
    </location>
</feature>
<dbReference type="EMBL" id="JACTNZ010000001">
    <property type="protein sequence ID" value="KAG5565684.1"/>
    <property type="molecule type" value="Genomic_DNA"/>
</dbReference>
<proteinExistence type="predicted"/>
<evidence type="ECO:0000313" key="3">
    <source>
        <dbReference type="Proteomes" id="UP000823749"/>
    </source>
</evidence>
<keyword evidence="3" id="KW-1185">Reference proteome</keyword>
<name>A0AAV6LLW4_9ERIC</name>
<dbReference type="Proteomes" id="UP000823749">
    <property type="component" value="Chromosome 1"/>
</dbReference>